<organism evidence="3 4">
    <name type="scientific">Solirubrobacter pauli</name>
    <dbReference type="NCBI Taxonomy" id="166793"/>
    <lineage>
        <taxon>Bacteria</taxon>
        <taxon>Bacillati</taxon>
        <taxon>Actinomycetota</taxon>
        <taxon>Thermoleophilia</taxon>
        <taxon>Solirubrobacterales</taxon>
        <taxon>Solirubrobacteraceae</taxon>
        <taxon>Solirubrobacter</taxon>
    </lineage>
</organism>
<feature type="region of interest" description="Disordered" evidence="1">
    <location>
        <begin position="110"/>
        <end position="134"/>
    </location>
</feature>
<evidence type="ECO:0000256" key="2">
    <source>
        <dbReference type="SAM" id="SignalP"/>
    </source>
</evidence>
<gene>
    <name evidence="3" type="ORF">C8N24_1555</name>
</gene>
<dbReference type="InterPro" id="IPR001343">
    <property type="entry name" value="Hemolysn_Ca-bd"/>
</dbReference>
<comment type="caution">
    <text evidence="3">The sequence shown here is derived from an EMBL/GenBank/DDBJ whole genome shotgun (WGS) entry which is preliminary data.</text>
</comment>
<dbReference type="Pfam" id="PF00353">
    <property type="entry name" value="HemolysinCabind"/>
    <property type="match status" value="3"/>
</dbReference>
<dbReference type="RefSeq" id="WP_147447682.1">
    <property type="nucleotide sequence ID" value="NZ_RBIL01000001.1"/>
</dbReference>
<evidence type="ECO:0000256" key="1">
    <source>
        <dbReference type="SAM" id="MobiDB-lite"/>
    </source>
</evidence>
<name>A0A660L9H4_9ACTN</name>
<feature type="chain" id="PRO_5024974471" description="Hemolysin type calcium-binding protein" evidence="2">
    <location>
        <begin position="22"/>
        <end position="372"/>
    </location>
</feature>
<evidence type="ECO:0008006" key="5">
    <source>
        <dbReference type="Google" id="ProtNLM"/>
    </source>
</evidence>
<keyword evidence="2" id="KW-0732">Signal</keyword>
<dbReference type="SUPFAM" id="SSF51120">
    <property type="entry name" value="beta-Roll"/>
    <property type="match status" value="1"/>
</dbReference>
<dbReference type="AlphaFoldDB" id="A0A660L9H4"/>
<dbReference type="PRINTS" id="PR00313">
    <property type="entry name" value="CABNDNGRPT"/>
</dbReference>
<dbReference type="OrthoDB" id="4326387at2"/>
<dbReference type="GO" id="GO:0005509">
    <property type="term" value="F:calcium ion binding"/>
    <property type="evidence" value="ECO:0007669"/>
    <property type="project" value="InterPro"/>
</dbReference>
<protein>
    <recommendedName>
        <fullName evidence="5">Hemolysin type calcium-binding protein</fullName>
    </recommendedName>
</protein>
<proteinExistence type="predicted"/>
<feature type="signal peptide" evidence="2">
    <location>
        <begin position="1"/>
        <end position="21"/>
    </location>
</feature>
<evidence type="ECO:0000313" key="3">
    <source>
        <dbReference type="EMBL" id="RKQ91727.1"/>
    </source>
</evidence>
<dbReference type="EMBL" id="RBIL01000001">
    <property type="protein sequence ID" value="RKQ91727.1"/>
    <property type="molecule type" value="Genomic_DNA"/>
</dbReference>
<accession>A0A660L9H4</accession>
<dbReference type="Proteomes" id="UP000278962">
    <property type="component" value="Unassembled WGS sequence"/>
</dbReference>
<dbReference type="InterPro" id="IPR011049">
    <property type="entry name" value="Serralysin-like_metalloprot_C"/>
</dbReference>
<dbReference type="Gene3D" id="2.150.10.10">
    <property type="entry name" value="Serralysin-like metalloprotease, C-terminal"/>
    <property type="match status" value="1"/>
</dbReference>
<keyword evidence="4" id="KW-1185">Reference proteome</keyword>
<reference evidence="3 4" key="1">
    <citation type="submission" date="2018-10" db="EMBL/GenBank/DDBJ databases">
        <title>Genomic Encyclopedia of Archaeal and Bacterial Type Strains, Phase II (KMG-II): from individual species to whole genera.</title>
        <authorList>
            <person name="Goeker M."/>
        </authorList>
    </citation>
    <scope>NUCLEOTIDE SEQUENCE [LARGE SCALE GENOMIC DNA]</scope>
    <source>
        <strain evidence="3 4">DSM 14954</strain>
    </source>
</reference>
<sequence length="372" mass="38661">MRVTAVLILGWFVLFAAPARAAKVGVDASCGKENCVYYVVFTAAPGERNVVTTEEPAETLAVLRDTGAPLTAGRGCSLQGDGSARCDVSAYATYVSLVVKLGDGDDVAAGEGSFDGGPGNDRITGNGTGGPGNDVLMNQHGYFVDDDGPTRGHDVYRSWDGQGIVSYETRRTGVLVDLRPQSRSEDRLEGIREVRGGLADDVLIGDDGPNRLIGGPGADRLLGNGGDDWLTTGRSDDRVRAEVVDAGPGDDRINAGSSRGAVRCGSGADVVEAGALTVLRPDCDAVAVSGGVIGVQAGVATPSAAFATGLAGEWRARFRDRVVASARGSSGAALALNTAGQRLLRRNGQLVLSIEHGAKRRPAFRLRVQWVR</sequence>
<evidence type="ECO:0000313" key="4">
    <source>
        <dbReference type="Proteomes" id="UP000278962"/>
    </source>
</evidence>